<reference evidence="12" key="1">
    <citation type="journal article" date="2023" name="PLoS Negl. Trop. Dis.">
        <title>A genome sequence for Biomphalaria pfeifferi, the major vector snail for the human-infecting parasite Schistosoma mansoni.</title>
        <authorList>
            <person name="Bu L."/>
            <person name="Lu L."/>
            <person name="Laidemitt M.R."/>
            <person name="Zhang S.M."/>
            <person name="Mutuku M."/>
            <person name="Mkoji G."/>
            <person name="Steinauer M."/>
            <person name="Loker E.S."/>
        </authorList>
    </citation>
    <scope>NUCLEOTIDE SEQUENCE</scope>
    <source>
        <strain evidence="12">KasaAsao</strain>
    </source>
</reference>
<evidence type="ECO:0000313" key="12">
    <source>
        <dbReference type="EMBL" id="KAK0039315.1"/>
    </source>
</evidence>
<reference evidence="12" key="2">
    <citation type="submission" date="2023-04" db="EMBL/GenBank/DDBJ databases">
        <authorList>
            <person name="Bu L."/>
            <person name="Lu L."/>
            <person name="Laidemitt M.R."/>
            <person name="Zhang S.M."/>
            <person name="Mutuku M."/>
            <person name="Mkoji G."/>
            <person name="Steinauer M."/>
            <person name="Loker E.S."/>
        </authorList>
    </citation>
    <scope>NUCLEOTIDE SEQUENCE</scope>
    <source>
        <strain evidence="12">KasaAsao</strain>
        <tissue evidence="12">Whole Snail</tissue>
    </source>
</reference>
<feature type="region of interest" description="G2" evidence="8">
    <location>
        <begin position="41"/>
        <end position="45"/>
    </location>
</feature>
<comment type="similarity">
    <text evidence="1 8 9">Belongs to the TRAFAC class TrmE-Era-EngA-EngB-Septin-like GTPase superfamily. Era GTPase family.</text>
</comment>
<evidence type="ECO:0000313" key="13">
    <source>
        <dbReference type="Proteomes" id="UP001233172"/>
    </source>
</evidence>
<keyword evidence="13" id="KW-1185">Reference proteome</keyword>
<dbReference type="NCBIfam" id="TIGR00436">
    <property type="entry name" value="era"/>
    <property type="match status" value="1"/>
</dbReference>
<evidence type="ECO:0000256" key="9">
    <source>
        <dbReference type="RuleBase" id="RU003761"/>
    </source>
</evidence>
<dbReference type="FunFam" id="3.40.50.300:FF:000094">
    <property type="entry name" value="GTPase Era"/>
    <property type="match status" value="1"/>
</dbReference>
<dbReference type="Gene3D" id="3.40.50.300">
    <property type="entry name" value="P-loop containing nucleotide triphosphate hydrolases"/>
    <property type="match status" value="1"/>
</dbReference>
<evidence type="ECO:0000256" key="8">
    <source>
        <dbReference type="PROSITE-ProRule" id="PRU01050"/>
    </source>
</evidence>
<sequence length="299" mass="33335">MSSETFRSGYVAFIGRPNAGKSTLLNRLVGEKIAAVSNKPQTTRHRIQGIVTKEEGQIVFVDTPGVHKPGYLLNRRMMSAVHDAILSVDLLVLMRDASVSTGNGDKFVLELVKNSGKQAVLVLNKIDKVKDKGALLPLIEYYSKEFDFAEIVPVSALRGEAIDNLLNQIIKHLPTGEAIFGEDEMTDQPIRTIVAEMVREKILASTGEEIPYVTAVVTEMFDETDPEMPKIYCAIYVERPSQKKIIIGKGGTKLRDIGMKARHDIENLLGKQVFLKLFVKVVEDWRNLEGRLDEIGIKE</sequence>
<dbReference type="InterPro" id="IPR006073">
    <property type="entry name" value="GTP-bd"/>
</dbReference>
<evidence type="ECO:0000256" key="2">
    <source>
        <dbReference type="ARBA" id="ARBA00019149"/>
    </source>
</evidence>
<evidence type="ECO:0000256" key="7">
    <source>
        <dbReference type="PROSITE-ProRule" id="PRU00118"/>
    </source>
</evidence>
<evidence type="ECO:0000259" key="11">
    <source>
        <dbReference type="PROSITE" id="PS51713"/>
    </source>
</evidence>
<feature type="region of interest" description="G1" evidence="8">
    <location>
        <begin position="15"/>
        <end position="22"/>
    </location>
</feature>
<name>A0AAD8AR05_BIOPF</name>
<evidence type="ECO:0000256" key="6">
    <source>
        <dbReference type="ARBA" id="ARBA00030975"/>
    </source>
</evidence>
<dbReference type="InterPro" id="IPR009019">
    <property type="entry name" value="KH_sf_prok-type"/>
</dbReference>
<dbReference type="EMBL" id="JASAOG010000460">
    <property type="protein sequence ID" value="KAK0039315.1"/>
    <property type="molecule type" value="Genomic_DNA"/>
</dbReference>
<dbReference type="InterPro" id="IPR004044">
    <property type="entry name" value="KH_dom_type_2"/>
</dbReference>
<keyword evidence="4 7" id="KW-0694">RNA-binding</keyword>
<dbReference type="InterPro" id="IPR027417">
    <property type="entry name" value="P-loop_NTPase"/>
</dbReference>
<dbReference type="PROSITE" id="PS51713">
    <property type="entry name" value="G_ERA"/>
    <property type="match status" value="1"/>
</dbReference>
<dbReference type="HAMAP" id="MF_00367">
    <property type="entry name" value="GTPase_Era"/>
    <property type="match status" value="1"/>
</dbReference>
<dbReference type="PANTHER" id="PTHR42698">
    <property type="entry name" value="GTPASE ERA"/>
    <property type="match status" value="1"/>
</dbReference>
<dbReference type="GO" id="GO:0005829">
    <property type="term" value="C:cytosol"/>
    <property type="evidence" value="ECO:0007669"/>
    <property type="project" value="TreeGrafter"/>
</dbReference>
<dbReference type="PRINTS" id="PR00326">
    <property type="entry name" value="GTP1OBG"/>
</dbReference>
<dbReference type="GO" id="GO:0000028">
    <property type="term" value="P:ribosomal small subunit assembly"/>
    <property type="evidence" value="ECO:0007669"/>
    <property type="project" value="TreeGrafter"/>
</dbReference>
<dbReference type="InterPro" id="IPR015946">
    <property type="entry name" value="KH_dom-like_a/b"/>
</dbReference>
<dbReference type="PROSITE" id="PS50823">
    <property type="entry name" value="KH_TYPE_2"/>
    <property type="match status" value="1"/>
</dbReference>
<dbReference type="CDD" id="cd04163">
    <property type="entry name" value="Era"/>
    <property type="match status" value="1"/>
</dbReference>
<dbReference type="Pfam" id="PF07650">
    <property type="entry name" value="KH_2"/>
    <property type="match status" value="1"/>
</dbReference>
<proteinExistence type="inferred from homology"/>
<keyword evidence="3 8" id="KW-0547">Nucleotide-binding</keyword>
<protein>
    <recommendedName>
        <fullName evidence="2">GTPase Era, mitochondrial</fullName>
    </recommendedName>
    <alternativeName>
        <fullName evidence="6">ERA-like protein 1</fullName>
    </alternativeName>
</protein>
<evidence type="ECO:0000256" key="1">
    <source>
        <dbReference type="ARBA" id="ARBA00007921"/>
    </source>
</evidence>
<feature type="region of interest" description="G4" evidence="8">
    <location>
        <begin position="124"/>
        <end position="127"/>
    </location>
</feature>
<dbReference type="Proteomes" id="UP001233172">
    <property type="component" value="Unassembled WGS sequence"/>
</dbReference>
<dbReference type="Gene3D" id="3.30.300.20">
    <property type="match status" value="1"/>
</dbReference>
<gene>
    <name evidence="12" type="ORF">Bpfe_031247</name>
</gene>
<dbReference type="Pfam" id="PF01926">
    <property type="entry name" value="MMR_HSR1"/>
    <property type="match status" value="1"/>
</dbReference>
<dbReference type="PANTHER" id="PTHR42698:SF1">
    <property type="entry name" value="GTPASE ERA, MITOCHONDRIAL"/>
    <property type="match status" value="1"/>
</dbReference>
<dbReference type="NCBIfam" id="TIGR00231">
    <property type="entry name" value="small_GTP"/>
    <property type="match status" value="1"/>
</dbReference>
<dbReference type="NCBIfam" id="NF000908">
    <property type="entry name" value="PRK00089.1"/>
    <property type="match status" value="1"/>
</dbReference>
<organism evidence="12 13">
    <name type="scientific">Biomphalaria pfeifferi</name>
    <name type="common">Bloodfluke planorb</name>
    <name type="synonym">Freshwater snail</name>
    <dbReference type="NCBI Taxonomy" id="112525"/>
    <lineage>
        <taxon>Eukaryota</taxon>
        <taxon>Metazoa</taxon>
        <taxon>Spiralia</taxon>
        <taxon>Lophotrochozoa</taxon>
        <taxon>Mollusca</taxon>
        <taxon>Gastropoda</taxon>
        <taxon>Heterobranchia</taxon>
        <taxon>Euthyneura</taxon>
        <taxon>Panpulmonata</taxon>
        <taxon>Hygrophila</taxon>
        <taxon>Lymnaeoidea</taxon>
        <taxon>Planorbidae</taxon>
        <taxon>Biomphalaria</taxon>
    </lineage>
</organism>
<evidence type="ECO:0000256" key="5">
    <source>
        <dbReference type="ARBA" id="ARBA00023134"/>
    </source>
</evidence>
<feature type="domain" description="KH type-2" evidence="10">
    <location>
        <begin position="235"/>
        <end position="283"/>
    </location>
</feature>
<dbReference type="AlphaFoldDB" id="A0AAD8AR05"/>
<dbReference type="InterPro" id="IPR030388">
    <property type="entry name" value="G_ERA_dom"/>
</dbReference>
<feature type="region of interest" description="G3" evidence="8">
    <location>
        <begin position="62"/>
        <end position="65"/>
    </location>
</feature>
<dbReference type="GO" id="GO:0019843">
    <property type="term" value="F:rRNA binding"/>
    <property type="evidence" value="ECO:0007669"/>
    <property type="project" value="TreeGrafter"/>
</dbReference>
<dbReference type="CDD" id="cd22534">
    <property type="entry name" value="KH-II_Era"/>
    <property type="match status" value="1"/>
</dbReference>
<dbReference type="InterPro" id="IPR005225">
    <property type="entry name" value="Small_GTP-bd"/>
</dbReference>
<comment type="caution">
    <text evidence="12">The sequence shown here is derived from an EMBL/GenBank/DDBJ whole genome shotgun (WGS) entry which is preliminary data.</text>
</comment>
<dbReference type="SUPFAM" id="SSF54814">
    <property type="entry name" value="Prokaryotic type KH domain (KH-domain type II)"/>
    <property type="match status" value="1"/>
</dbReference>
<evidence type="ECO:0000256" key="4">
    <source>
        <dbReference type="ARBA" id="ARBA00022884"/>
    </source>
</evidence>
<feature type="region of interest" description="G5" evidence="8">
    <location>
        <begin position="154"/>
        <end position="156"/>
    </location>
</feature>
<accession>A0AAD8AR05</accession>
<dbReference type="GO" id="GO:0043024">
    <property type="term" value="F:ribosomal small subunit binding"/>
    <property type="evidence" value="ECO:0007669"/>
    <property type="project" value="TreeGrafter"/>
</dbReference>
<dbReference type="InterPro" id="IPR005662">
    <property type="entry name" value="GTPase_Era-like"/>
</dbReference>
<evidence type="ECO:0000256" key="3">
    <source>
        <dbReference type="ARBA" id="ARBA00022741"/>
    </source>
</evidence>
<feature type="domain" description="Era-type G" evidence="11">
    <location>
        <begin position="7"/>
        <end position="175"/>
    </location>
</feature>
<evidence type="ECO:0000259" key="10">
    <source>
        <dbReference type="PROSITE" id="PS50823"/>
    </source>
</evidence>
<dbReference type="SUPFAM" id="SSF52540">
    <property type="entry name" value="P-loop containing nucleoside triphosphate hydrolases"/>
    <property type="match status" value="1"/>
</dbReference>
<keyword evidence="5 8" id="KW-0342">GTP-binding</keyword>
<dbReference type="GO" id="GO:0005525">
    <property type="term" value="F:GTP binding"/>
    <property type="evidence" value="ECO:0007669"/>
    <property type="project" value="UniProtKB-UniRule"/>
</dbReference>